<proteinExistence type="inferred from homology"/>
<reference evidence="10" key="1">
    <citation type="submission" date="2018-07" db="EMBL/GenBank/DDBJ databases">
        <authorList>
            <person name="Quirk P.G."/>
            <person name="Krulwich T.A."/>
        </authorList>
    </citation>
    <scope>NUCLEOTIDE SEQUENCE</scope>
</reference>
<protein>
    <recommendedName>
        <fullName evidence="4">Integrator complex subunit 7</fullName>
    </recommendedName>
</protein>
<dbReference type="OMA" id="PYMLPRF"/>
<evidence type="ECO:0000256" key="2">
    <source>
        <dbReference type="ARBA" id="ARBA00004496"/>
    </source>
</evidence>
<dbReference type="VEuPathDB" id="VectorBase:CSON014559"/>
<dbReference type="InterPro" id="IPR054519">
    <property type="entry name" value="INTS7_C"/>
</dbReference>
<comment type="similarity">
    <text evidence="3">Belongs to the Integrator subunit 7 family.</text>
</comment>
<evidence type="ECO:0000256" key="4">
    <source>
        <dbReference type="ARBA" id="ARBA00015336"/>
    </source>
</evidence>
<dbReference type="Pfam" id="PF24437">
    <property type="entry name" value="INTS7_HB"/>
    <property type="match status" value="1"/>
</dbReference>
<accession>A0A336MB09</accession>
<evidence type="ECO:0000256" key="6">
    <source>
        <dbReference type="ARBA" id="ARBA00023242"/>
    </source>
</evidence>
<dbReference type="InterPro" id="IPR056517">
    <property type="entry name" value="INTS7_HB"/>
</dbReference>
<feature type="domain" description="Integrator complex subunit 7 C-terminal" evidence="7">
    <location>
        <begin position="845"/>
        <end position="969"/>
    </location>
</feature>
<dbReference type="PANTHER" id="PTHR13322:SF2">
    <property type="entry name" value="INTEGRATOR COMPLEX SUBUNIT 7"/>
    <property type="match status" value="1"/>
</dbReference>
<keyword evidence="5" id="KW-0963">Cytoplasm</keyword>
<sequence length="998" mass="112465">MMAVRPPPYHEQFGTEADQDANSLLTELDKGLRSTKIGEQCEAIIRFPTLFDKYPFPILINSSFLKLAEFFHGGSNLIRLWVLRVCQQSEKHLEKILNVDQFVKRIFNVIHSNDPVARALTLKTLGAVAGVIPEKQDVHHAIRRALDSHDTVEVEAAIQASVLFAAQSKTFAVSMCSKISSMIESLQTPISMKLKLIPVLRHMHHDANTAALVKTLCINLLPKYPSESFVLVILDSLTQLSSATLVDIPDQVNLLIQYLQDPRHRVRIEVLKCLQLLAERGAHLWPKKAIIDLISFSMSSLQIGTSTEQSVVLSVILALTKCPVTCHTLLNEKVNLDLCSACLVLENHTVASQAMAIMTSLIAYCYNEKITPPLMYLEQINLHLESLIFTSLGDEKLVKEFSQYLKCGVRLTEKNFNFGENFVELIVGLMTDDSGIWPEKHSILMAETLGALCSQFYLNEHGPRMTDVTQDPNIESQMDVDDKTDTNPFNNLLPQLLRKMEALCESNEKPDSHLIEILSAVCLQAMLGHFMPQRVIEIFEKVFKATRNLWTQYRIARSASRYGHHYLAAKIYHQLCGAVSDEKNYFYLTAMFQISQAECILLYGLDFDELNRTYSLFEPIEADPKMSIGEKLDKAINLYWKAFSNLKATSSTNHSLSFQTDFVKLRAQFLEGLHNIVIVRNTQCITPPPAIAQTLAQNSRDHLQKFGHVTNQLRKTVKTLKVCEENYQKLYKSAFDADPCTLEYLEIMQHMCSILGHSVETICFVTPSEAPTAPIKASYPETRFFLNNCIKITKELENLPKDSGNVDSITNKHTDVILSQIDLASRSAMCIPRFFFQTLQSTSIKLSLTPQPRNVGEPVVVQPGSNLVVKVEGVVQSNTKIRKSYRQIDSVQLTLVSQLMTPRPIDLKSASDTIVMTQTVKPHREFLTGSFLLPLNNVQVNYMGSQVSLGGQWQVSLETCVIDTNGVLWNTGPKSQLLIRVPEDQKIQSFQPAPMRRF</sequence>
<evidence type="ECO:0000259" key="8">
    <source>
        <dbReference type="Pfam" id="PF24436"/>
    </source>
</evidence>
<evidence type="ECO:0000256" key="3">
    <source>
        <dbReference type="ARBA" id="ARBA00008565"/>
    </source>
</evidence>
<dbReference type="InterPro" id="IPR056516">
    <property type="entry name" value="INTS7_N"/>
</dbReference>
<evidence type="ECO:0000256" key="1">
    <source>
        <dbReference type="ARBA" id="ARBA00004123"/>
    </source>
</evidence>
<dbReference type="Gene3D" id="1.25.10.10">
    <property type="entry name" value="Leucine-rich Repeat Variant"/>
    <property type="match status" value="1"/>
</dbReference>
<dbReference type="GO" id="GO:0032039">
    <property type="term" value="C:integrator complex"/>
    <property type="evidence" value="ECO:0007669"/>
    <property type="project" value="InterPro"/>
</dbReference>
<dbReference type="EMBL" id="UFQT01000832">
    <property type="protein sequence ID" value="SSX27465.1"/>
    <property type="molecule type" value="Genomic_DNA"/>
</dbReference>
<dbReference type="InterPro" id="IPR033060">
    <property type="entry name" value="INTS7"/>
</dbReference>
<dbReference type="GO" id="GO:0034472">
    <property type="term" value="P:snRNA 3'-end processing"/>
    <property type="evidence" value="ECO:0007669"/>
    <property type="project" value="TreeGrafter"/>
</dbReference>
<dbReference type="GO" id="GO:0005737">
    <property type="term" value="C:cytoplasm"/>
    <property type="evidence" value="ECO:0007669"/>
    <property type="project" value="UniProtKB-SubCell"/>
</dbReference>
<comment type="subcellular location">
    <subcellularLocation>
        <location evidence="2">Cytoplasm</location>
    </subcellularLocation>
    <subcellularLocation>
        <location evidence="1">Nucleus</location>
    </subcellularLocation>
</comment>
<dbReference type="AlphaFoldDB" id="A0A336MB09"/>
<dbReference type="SUPFAM" id="SSF48371">
    <property type="entry name" value="ARM repeat"/>
    <property type="match status" value="1"/>
</dbReference>
<dbReference type="Pfam" id="PF24436">
    <property type="entry name" value="INTS7_N"/>
    <property type="match status" value="1"/>
</dbReference>
<evidence type="ECO:0000313" key="10">
    <source>
        <dbReference type="EMBL" id="SSX27465.1"/>
    </source>
</evidence>
<evidence type="ECO:0000259" key="9">
    <source>
        <dbReference type="Pfam" id="PF24437"/>
    </source>
</evidence>
<feature type="domain" description="Integrator complex subunit 7 N-terminal" evidence="8">
    <location>
        <begin position="25"/>
        <end position="564"/>
    </location>
</feature>
<gene>
    <name evidence="10" type="primary">CSON014559</name>
</gene>
<dbReference type="InterPro" id="IPR016024">
    <property type="entry name" value="ARM-type_fold"/>
</dbReference>
<keyword evidence="6" id="KW-0539">Nucleus</keyword>
<feature type="domain" description="Integrator complex subunit 7 helical bundle" evidence="9">
    <location>
        <begin position="565"/>
        <end position="762"/>
    </location>
</feature>
<evidence type="ECO:0000259" key="7">
    <source>
        <dbReference type="Pfam" id="PF22965"/>
    </source>
</evidence>
<organism evidence="10">
    <name type="scientific">Culicoides sonorensis</name>
    <name type="common">Biting midge</name>
    <dbReference type="NCBI Taxonomy" id="179676"/>
    <lineage>
        <taxon>Eukaryota</taxon>
        <taxon>Metazoa</taxon>
        <taxon>Ecdysozoa</taxon>
        <taxon>Arthropoda</taxon>
        <taxon>Hexapoda</taxon>
        <taxon>Insecta</taxon>
        <taxon>Pterygota</taxon>
        <taxon>Neoptera</taxon>
        <taxon>Endopterygota</taxon>
        <taxon>Diptera</taxon>
        <taxon>Nematocera</taxon>
        <taxon>Chironomoidea</taxon>
        <taxon>Ceratopogonidae</taxon>
        <taxon>Ceratopogoninae</taxon>
        <taxon>Culicoides</taxon>
        <taxon>Monoculicoides</taxon>
    </lineage>
</organism>
<evidence type="ECO:0000256" key="5">
    <source>
        <dbReference type="ARBA" id="ARBA00022490"/>
    </source>
</evidence>
<dbReference type="PANTHER" id="PTHR13322">
    <property type="entry name" value="C1ORF73 PROTEIN"/>
    <property type="match status" value="1"/>
</dbReference>
<dbReference type="Pfam" id="PF22965">
    <property type="entry name" value="INTS7_C"/>
    <property type="match status" value="1"/>
</dbReference>
<name>A0A336MB09_CULSO</name>
<dbReference type="InterPro" id="IPR011989">
    <property type="entry name" value="ARM-like"/>
</dbReference>